<proteinExistence type="predicted"/>
<accession>A0A179I087</accession>
<dbReference type="EMBL" id="LSBH01000001">
    <property type="protein sequence ID" value="OAQ86982.1"/>
    <property type="molecule type" value="Genomic_DNA"/>
</dbReference>
<name>A0A179I087_PURLI</name>
<comment type="caution">
    <text evidence="3">The sequence shown here is derived from an EMBL/GenBank/DDBJ whole genome shotgun (WGS) entry which is preliminary data.</text>
</comment>
<organism evidence="3 4">
    <name type="scientific">Purpureocillium lilacinum</name>
    <name type="common">Paecilomyces lilacinus</name>
    <dbReference type="NCBI Taxonomy" id="33203"/>
    <lineage>
        <taxon>Eukaryota</taxon>
        <taxon>Fungi</taxon>
        <taxon>Dikarya</taxon>
        <taxon>Ascomycota</taxon>
        <taxon>Pezizomycotina</taxon>
        <taxon>Sordariomycetes</taxon>
        <taxon>Hypocreomycetidae</taxon>
        <taxon>Hypocreales</taxon>
        <taxon>Ophiocordycipitaceae</taxon>
        <taxon>Purpureocillium</taxon>
    </lineage>
</organism>
<dbReference type="Proteomes" id="UP000078240">
    <property type="component" value="Unassembled WGS sequence"/>
</dbReference>
<feature type="region of interest" description="Disordered" evidence="1">
    <location>
        <begin position="1"/>
        <end position="21"/>
    </location>
</feature>
<gene>
    <name evidence="2" type="ORF">VFPBJ_01022</name>
    <name evidence="3" type="ORF">VFPFJ_01052</name>
</gene>
<evidence type="ECO:0000313" key="2">
    <source>
        <dbReference type="EMBL" id="OAQ86982.1"/>
    </source>
</evidence>
<evidence type="ECO:0000313" key="3">
    <source>
        <dbReference type="EMBL" id="OAQ94943.1"/>
    </source>
</evidence>
<protein>
    <submittedName>
        <fullName evidence="3">Uncharacterized protein</fullName>
    </submittedName>
</protein>
<dbReference type="AlphaFoldDB" id="A0A179I087"/>
<dbReference type="Proteomes" id="UP000078340">
    <property type="component" value="Unassembled WGS sequence"/>
</dbReference>
<sequence length="131" mass="14724">MRLFARRISSSPAPGRRDVSDRHVSRLPVVASDSKVAGLHLSSMTRLQKVQLALRPRRGQRNQTATDGTDWISKPGLASGVVRTTWLLFLDARPWSFHTELSHTCCRHARLTRSGHADKFPLCRQTKGNAR</sequence>
<reference evidence="3 4" key="1">
    <citation type="submission" date="2016-02" db="EMBL/GenBank/DDBJ databases">
        <title>Biosynthesis of antibiotic leucinostatins and their inhibition on Phytophthora in bio-control Purpureocillium lilacinum.</title>
        <authorList>
            <person name="Wang G."/>
            <person name="Liu Z."/>
            <person name="Lin R."/>
            <person name="Li E."/>
            <person name="Mao Z."/>
            <person name="Ling J."/>
            <person name="Yin W."/>
            <person name="Xie B."/>
        </authorList>
    </citation>
    <scope>NUCLEOTIDE SEQUENCE [LARGE SCALE GENOMIC DNA]</scope>
    <source>
        <strain evidence="2">PLBJ-1</strain>
        <strain evidence="3">PLFJ-1</strain>
    </source>
</reference>
<evidence type="ECO:0000256" key="1">
    <source>
        <dbReference type="SAM" id="MobiDB-lite"/>
    </source>
</evidence>
<evidence type="ECO:0000313" key="4">
    <source>
        <dbReference type="Proteomes" id="UP000078340"/>
    </source>
</evidence>
<dbReference type="EMBL" id="LSBI01000001">
    <property type="protein sequence ID" value="OAQ94943.1"/>
    <property type="molecule type" value="Genomic_DNA"/>
</dbReference>
<feature type="region of interest" description="Disordered" evidence="1">
    <location>
        <begin position="52"/>
        <end position="71"/>
    </location>
</feature>